<dbReference type="EMBL" id="VDFV01000003">
    <property type="protein sequence ID" value="TNC73685.1"/>
    <property type="molecule type" value="Genomic_DNA"/>
</dbReference>
<dbReference type="OrthoDB" id="9856236at2"/>
<dbReference type="Proteomes" id="UP000305709">
    <property type="component" value="Unassembled WGS sequence"/>
</dbReference>
<name>A0A5C4NII9_9RHOB</name>
<reference evidence="1 2" key="1">
    <citation type="submission" date="2019-06" db="EMBL/GenBank/DDBJ databases">
        <authorList>
            <person name="Jiang L."/>
        </authorList>
    </citation>
    <scope>NUCLEOTIDE SEQUENCE [LARGE SCALE GENOMIC DNA]</scope>
    <source>
        <strain evidence="1 2">YIM 48858</strain>
    </source>
</reference>
<accession>A0A5C4NII9</accession>
<gene>
    <name evidence="1" type="ORF">FHG71_04155</name>
</gene>
<sequence>MTTLFRRRYTVTLYTTEPGLDLRDEIGEALMDIEAESIIRGIVENQGEEAQVSDEESERDLDAAEVGFASLSEEEYAALQKEDD</sequence>
<evidence type="ECO:0000313" key="1">
    <source>
        <dbReference type="EMBL" id="TNC73685.1"/>
    </source>
</evidence>
<dbReference type="RefSeq" id="WP_139080368.1">
    <property type="nucleotide sequence ID" value="NZ_VDFV01000003.1"/>
</dbReference>
<organism evidence="1 2">
    <name type="scientific">Rubellimicrobium roseum</name>
    <dbReference type="NCBI Taxonomy" id="687525"/>
    <lineage>
        <taxon>Bacteria</taxon>
        <taxon>Pseudomonadati</taxon>
        <taxon>Pseudomonadota</taxon>
        <taxon>Alphaproteobacteria</taxon>
        <taxon>Rhodobacterales</taxon>
        <taxon>Roseobacteraceae</taxon>
        <taxon>Rubellimicrobium</taxon>
    </lineage>
</organism>
<protein>
    <submittedName>
        <fullName evidence="1">Uncharacterized protein</fullName>
    </submittedName>
</protein>
<proteinExistence type="predicted"/>
<evidence type="ECO:0000313" key="2">
    <source>
        <dbReference type="Proteomes" id="UP000305709"/>
    </source>
</evidence>
<keyword evidence="2" id="KW-1185">Reference proteome</keyword>
<dbReference type="AlphaFoldDB" id="A0A5C4NII9"/>
<comment type="caution">
    <text evidence="1">The sequence shown here is derived from an EMBL/GenBank/DDBJ whole genome shotgun (WGS) entry which is preliminary data.</text>
</comment>